<dbReference type="PANTHER" id="PTHR45138:SF24">
    <property type="entry name" value="DIGUANYLATE CYCLASE DGCC-RELATED"/>
    <property type="match status" value="1"/>
</dbReference>
<gene>
    <name evidence="3" type="ORF">WM2015_2642</name>
</gene>
<dbReference type="SMART" id="SM00267">
    <property type="entry name" value="GGDEF"/>
    <property type="match status" value="1"/>
</dbReference>
<dbReference type="STRING" id="1579979.WM2015_2642"/>
<evidence type="ECO:0000313" key="4">
    <source>
        <dbReference type="Proteomes" id="UP000066624"/>
    </source>
</evidence>
<dbReference type="InterPro" id="IPR011990">
    <property type="entry name" value="TPR-like_helical_dom_sf"/>
</dbReference>
<dbReference type="KEGG" id="wma:WM2015_2642"/>
<comment type="cofactor">
    <cofactor evidence="1">
        <name>Mg(2+)</name>
        <dbReference type="ChEBI" id="CHEBI:18420"/>
    </cofactor>
</comment>
<dbReference type="NCBIfam" id="TIGR00254">
    <property type="entry name" value="GGDEF"/>
    <property type="match status" value="1"/>
</dbReference>
<evidence type="ECO:0000313" key="3">
    <source>
        <dbReference type="EMBL" id="AKS43000.1"/>
    </source>
</evidence>
<keyword evidence="4" id="KW-1185">Reference proteome</keyword>
<dbReference type="OrthoDB" id="9813903at2"/>
<protein>
    <recommendedName>
        <fullName evidence="2">diguanylate cyclase</fullName>
        <ecNumber evidence="2">2.7.7.65</ecNumber>
    </recommendedName>
</protein>
<dbReference type="FunFam" id="3.30.70.270:FF:000001">
    <property type="entry name" value="Diguanylate cyclase domain protein"/>
    <property type="match status" value="1"/>
</dbReference>
<dbReference type="SMART" id="SM00028">
    <property type="entry name" value="TPR"/>
    <property type="match status" value="5"/>
</dbReference>
<dbReference type="Pfam" id="PF13424">
    <property type="entry name" value="TPR_12"/>
    <property type="match status" value="1"/>
</dbReference>
<dbReference type="InterPro" id="IPR043128">
    <property type="entry name" value="Rev_trsase/Diguanyl_cyclase"/>
</dbReference>
<organism evidence="3 4">
    <name type="scientific">Wenzhouxiangella marina</name>
    <dbReference type="NCBI Taxonomy" id="1579979"/>
    <lineage>
        <taxon>Bacteria</taxon>
        <taxon>Pseudomonadati</taxon>
        <taxon>Pseudomonadota</taxon>
        <taxon>Gammaproteobacteria</taxon>
        <taxon>Chromatiales</taxon>
        <taxon>Wenzhouxiangellaceae</taxon>
        <taxon>Wenzhouxiangella</taxon>
    </lineage>
</organism>
<proteinExistence type="predicted"/>
<dbReference type="Pfam" id="PF00990">
    <property type="entry name" value="GGDEF"/>
    <property type="match status" value="1"/>
</dbReference>
<dbReference type="SUPFAM" id="SSF48452">
    <property type="entry name" value="TPR-like"/>
    <property type="match status" value="2"/>
</dbReference>
<dbReference type="AlphaFoldDB" id="A0A0K0XZA2"/>
<accession>A0A0K0XZA2</accession>
<name>A0A0K0XZA2_9GAMM</name>
<dbReference type="GO" id="GO:0005886">
    <property type="term" value="C:plasma membrane"/>
    <property type="evidence" value="ECO:0007669"/>
    <property type="project" value="TreeGrafter"/>
</dbReference>
<evidence type="ECO:0000256" key="2">
    <source>
        <dbReference type="ARBA" id="ARBA00012528"/>
    </source>
</evidence>
<dbReference type="InterPro" id="IPR029787">
    <property type="entry name" value="Nucleotide_cyclase"/>
</dbReference>
<dbReference type="Gene3D" id="1.25.40.10">
    <property type="entry name" value="Tetratricopeptide repeat domain"/>
    <property type="match status" value="2"/>
</dbReference>
<dbReference type="PROSITE" id="PS50887">
    <property type="entry name" value="GGDEF"/>
    <property type="match status" value="1"/>
</dbReference>
<dbReference type="GO" id="GO:0052621">
    <property type="term" value="F:diguanylate cyclase activity"/>
    <property type="evidence" value="ECO:0007669"/>
    <property type="project" value="UniProtKB-EC"/>
</dbReference>
<dbReference type="CDD" id="cd01949">
    <property type="entry name" value="GGDEF"/>
    <property type="match status" value="1"/>
</dbReference>
<sequence>MHAFLIATLIALQASPTPEPLPETVEGSIERCEMMEYADPEGALRIVEHGLSLDAPRSAAQRGLLLACRAWSQIQLGRLDEARELTLEIEALAGQDGSADDRVGLLIRLSQLHFRGGDGISALETVERAQQLAEAEALVEVLPPILGNIAIYLTEAGQFDAAIAHFERLLAMAEADGTEPGRLVPVRFNLARALMLDGRYGDAIEHLEWLIPAMSDPREAPRQASAMSMLGFALGKLGETERSDDMMARAEALHQQFDNPGELSVLRKDQAELALDRGKLELAERYGREALDLARQIQYERSVLDALSLLVDILEQGGQYEEALALHREFAERKQGLLETSQRSRLNTLEARLGMQQQARELDELRQAAELRELRLAEESFRRRVAWTALIAVVIAAIGLSIWQRANQQRLLRISRTDPLTGLANRRFLTLQMQSQGETVQRGALLLLDLDHFKSINDRYGHDVGDQVLLEVSALIDDLADAHGALCGRWGGEEFALFLPEATDAATESLAEALRSGIDGLEIRNETGEHISVTASLGFAPIRGLQLDSGQEVWEPALKAADLLLYRAKDAGRNCGFGAWPAEGSGAINPLALGEALEAGRFRLIRVPETG</sequence>
<dbReference type="RefSeq" id="WP_049726515.1">
    <property type="nucleotide sequence ID" value="NZ_CP012154.1"/>
</dbReference>
<dbReference type="SUPFAM" id="SSF55073">
    <property type="entry name" value="Nucleotide cyclase"/>
    <property type="match status" value="1"/>
</dbReference>
<dbReference type="Gene3D" id="3.30.70.270">
    <property type="match status" value="1"/>
</dbReference>
<evidence type="ECO:0000256" key="1">
    <source>
        <dbReference type="ARBA" id="ARBA00001946"/>
    </source>
</evidence>
<dbReference type="InterPro" id="IPR019734">
    <property type="entry name" value="TPR_rpt"/>
</dbReference>
<dbReference type="PANTHER" id="PTHR45138">
    <property type="entry name" value="REGULATORY COMPONENTS OF SENSORY TRANSDUCTION SYSTEM"/>
    <property type="match status" value="1"/>
</dbReference>
<dbReference type="InterPro" id="IPR000160">
    <property type="entry name" value="GGDEF_dom"/>
</dbReference>
<dbReference type="GO" id="GO:1902201">
    <property type="term" value="P:negative regulation of bacterial-type flagellum-dependent cell motility"/>
    <property type="evidence" value="ECO:0007669"/>
    <property type="project" value="TreeGrafter"/>
</dbReference>
<dbReference type="InterPro" id="IPR050469">
    <property type="entry name" value="Diguanylate_Cyclase"/>
</dbReference>
<dbReference type="EMBL" id="CP012154">
    <property type="protein sequence ID" value="AKS43000.1"/>
    <property type="molecule type" value="Genomic_DNA"/>
</dbReference>
<reference evidence="3 4" key="1">
    <citation type="submission" date="2015-07" db="EMBL/GenBank/DDBJ databases">
        <authorList>
            <person name="Noorani M."/>
        </authorList>
    </citation>
    <scope>NUCLEOTIDE SEQUENCE [LARGE SCALE GENOMIC DNA]</scope>
    <source>
        <strain evidence="3 4">KCTC 42284</strain>
    </source>
</reference>
<dbReference type="Proteomes" id="UP000066624">
    <property type="component" value="Chromosome"/>
</dbReference>
<dbReference type="EC" id="2.7.7.65" evidence="2"/>
<dbReference type="GO" id="GO:0043709">
    <property type="term" value="P:cell adhesion involved in single-species biofilm formation"/>
    <property type="evidence" value="ECO:0007669"/>
    <property type="project" value="TreeGrafter"/>
</dbReference>